<organism evidence="3 4">
    <name type="scientific">Streptomyces pseudovenezuelae</name>
    <dbReference type="NCBI Taxonomy" id="67350"/>
    <lineage>
        <taxon>Bacteria</taxon>
        <taxon>Bacillati</taxon>
        <taxon>Actinomycetota</taxon>
        <taxon>Actinomycetes</taxon>
        <taxon>Kitasatosporales</taxon>
        <taxon>Streptomycetaceae</taxon>
        <taxon>Streptomyces</taxon>
        <taxon>Streptomyces aurantiacus group</taxon>
    </lineage>
</organism>
<gene>
    <name evidence="3" type="ORF">M2283_005253</name>
</gene>
<evidence type="ECO:0000256" key="2">
    <source>
        <dbReference type="SAM" id="SignalP"/>
    </source>
</evidence>
<protein>
    <recommendedName>
        <fullName evidence="5">GerMN domain-containing protein</fullName>
    </recommendedName>
</protein>
<feature type="chain" id="PRO_5046115505" description="GerMN domain-containing protein" evidence="2">
    <location>
        <begin position="26"/>
        <end position="187"/>
    </location>
</feature>
<dbReference type="Proteomes" id="UP001160499">
    <property type="component" value="Unassembled WGS sequence"/>
</dbReference>
<reference evidence="3 4" key="1">
    <citation type="submission" date="2023-04" db="EMBL/GenBank/DDBJ databases">
        <title>Forest soil microbial communities from Buena Vista Peninsula, Colon Province, Panama.</title>
        <authorList>
            <person name="Bouskill N."/>
        </authorList>
    </citation>
    <scope>NUCLEOTIDE SEQUENCE [LARGE SCALE GENOMIC DNA]</scope>
    <source>
        <strain evidence="3 4">GGS1</strain>
    </source>
</reference>
<comment type="caution">
    <text evidence="3">The sequence shown here is derived from an EMBL/GenBank/DDBJ whole genome shotgun (WGS) entry which is preliminary data.</text>
</comment>
<sequence length="187" mass="18896">MKATRRLPLLVAPSLLALTSCGIPATGVVEAGGPASGIASVTTVYFVRDGGALVAVPRTTAEPGDAGTALDLLLLGPTDREQSEGLASDVPGLPSRAPLPTSKADAATGGPDETGEDVPTVTVRGDMLAIELPGGMDRLTDIAMRQLICTAAAAHRVATQSANPVTVEVTSVYGQHTRGSDKGCPDQ</sequence>
<evidence type="ECO:0008006" key="5">
    <source>
        <dbReference type="Google" id="ProtNLM"/>
    </source>
</evidence>
<dbReference type="PROSITE" id="PS51257">
    <property type="entry name" value="PROKAR_LIPOPROTEIN"/>
    <property type="match status" value="1"/>
</dbReference>
<evidence type="ECO:0000313" key="4">
    <source>
        <dbReference type="Proteomes" id="UP001160499"/>
    </source>
</evidence>
<dbReference type="RefSeq" id="WP_280878812.1">
    <property type="nucleotide sequence ID" value="NZ_JARXVH010000008.1"/>
</dbReference>
<dbReference type="EMBL" id="JARXVH010000008">
    <property type="protein sequence ID" value="MDH6217921.1"/>
    <property type="molecule type" value="Genomic_DNA"/>
</dbReference>
<evidence type="ECO:0000313" key="3">
    <source>
        <dbReference type="EMBL" id="MDH6217921.1"/>
    </source>
</evidence>
<keyword evidence="2" id="KW-0732">Signal</keyword>
<feature type="signal peptide" evidence="2">
    <location>
        <begin position="1"/>
        <end position="25"/>
    </location>
</feature>
<proteinExistence type="predicted"/>
<evidence type="ECO:0000256" key="1">
    <source>
        <dbReference type="SAM" id="MobiDB-lite"/>
    </source>
</evidence>
<feature type="region of interest" description="Disordered" evidence="1">
    <location>
        <begin position="81"/>
        <end position="119"/>
    </location>
</feature>
<keyword evidence="4" id="KW-1185">Reference proteome</keyword>
<accession>A0ABT6LNM9</accession>
<name>A0ABT6LNM9_9ACTN</name>